<evidence type="ECO:0000256" key="5">
    <source>
        <dbReference type="ARBA" id="ARBA00022490"/>
    </source>
</evidence>
<dbReference type="EC" id="3.6.5.3" evidence="3"/>
<dbReference type="AlphaFoldDB" id="A0A2N3N914"/>
<feature type="transmembrane region" description="Helical" evidence="15">
    <location>
        <begin position="1078"/>
        <end position="1103"/>
    </location>
</feature>
<feature type="compositionally biased region" description="Low complexity" evidence="14">
    <location>
        <begin position="153"/>
        <end position="167"/>
    </location>
</feature>
<evidence type="ECO:0000256" key="10">
    <source>
        <dbReference type="ARBA" id="ARBA00022917"/>
    </source>
</evidence>
<dbReference type="STRING" id="41688.A0A2N3N914"/>
<keyword evidence="7" id="KW-0479">Metal-binding</keyword>
<dbReference type="InterPro" id="IPR015760">
    <property type="entry name" value="TIF_IF2"/>
</dbReference>
<comment type="similarity">
    <text evidence="2">Belongs to the TRAFAC class translation factor GTPase superfamily. Classic translation factor GTPase family. IF-2 subfamily.</text>
</comment>
<evidence type="ECO:0000256" key="11">
    <source>
        <dbReference type="ARBA" id="ARBA00023134"/>
    </source>
</evidence>
<dbReference type="Pfam" id="PF11987">
    <property type="entry name" value="IF-2"/>
    <property type="match status" value="1"/>
</dbReference>
<dbReference type="SUPFAM" id="SSF52540">
    <property type="entry name" value="P-loop containing nucleoside triphosphate hydrolases"/>
    <property type="match status" value="1"/>
</dbReference>
<evidence type="ECO:0000256" key="1">
    <source>
        <dbReference type="ARBA" id="ARBA00004496"/>
    </source>
</evidence>
<evidence type="ECO:0000256" key="4">
    <source>
        <dbReference type="ARBA" id="ARBA00013824"/>
    </source>
</evidence>
<dbReference type="InterPro" id="IPR009000">
    <property type="entry name" value="Transl_B-barrel_sf"/>
</dbReference>
<dbReference type="GO" id="GO:0005739">
    <property type="term" value="C:mitochondrion"/>
    <property type="evidence" value="ECO:0007669"/>
    <property type="project" value="TreeGrafter"/>
</dbReference>
<feature type="compositionally biased region" description="Basic and acidic residues" evidence="14">
    <location>
        <begin position="434"/>
        <end position="456"/>
    </location>
</feature>
<dbReference type="InParanoid" id="A0A2N3N914"/>
<dbReference type="Gene3D" id="3.40.50.300">
    <property type="entry name" value="P-loop containing nucleotide triphosphate hydrolases"/>
    <property type="match status" value="1"/>
</dbReference>
<dbReference type="InterPro" id="IPR023115">
    <property type="entry name" value="TIF_IF2_dom3"/>
</dbReference>
<dbReference type="FunFam" id="2.40.30.10:FF:000026">
    <property type="entry name" value="Eukaryotic translation initiation factor 5B"/>
    <property type="match status" value="1"/>
</dbReference>
<accession>A0A2N3N914</accession>
<dbReference type="GO" id="GO:0046872">
    <property type="term" value="F:metal ion binding"/>
    <property type="evidence" value="ECO:0007669"/>
    <property type="project" value="UniProtKB-KW"/>
</dbReference>
<evidence type="ECO:0000256" key="3">
    <source>
        <dbReference type="ARBA" id="ARBA00011986"/>
    </source>
</evidence>
<dbReference type="PANTHER" id="PTHR43381:SF4">
    <property type="entry name" value="EUKARYOTIC TRANSLATION INITIATION FACTOR 5B"/>
    <property type="match status" value="1"/>
</dbReference>
<dbReference type="GO" id="GO:0005525">
    <property type="term" value="F:GTP binding"/>
    <property type="evidence" value="ECO:0007669"/>
    <property type="project" value="UniProtKB-KW"/>
</dbReference>
<keyword evidence="18" id="KW-1185">Reference proteome</keyword>
<evidence type="ECO:0000256" key="8">
    <source>
        <dbReference type="ARBA" id="ARBA00022741"/>
    </source>
</evidence>
<gene>
    <name evidence="17" type="ORF">jhhlp_003473</name>
</gene>
<dbReference type="GO" id="GO:0003924">
    <property type="term" value="F:GTPase activity"/>
    <property type="evidence" value="ECO:0007669"/>
    <property type="project" value="InterPro"/>
</dbReference>
<reference evidence="17 18" key="1">
    <citation type="journal article" date="2017" name="G3 (Bethesda)">
        <title>First Draft Genome Sequence of the Pathogenic Fungus Lomentospora prolificans (Formerly Scedosporium prolificans).</title>
        <authorList>
            <person name="Luo R."/>
            <person name="Zimin A."/>
            <person name="Workman R."/>
            <person name="Fan Y."/>
            <person name="Pertea G."/>
            <person name="Grossman N."/>
            <person name="Wear M.P."/>
            <person name="Jia B."/>
            <person name="Miller H."/>
            <person name="Casadevall A."/>
            <person name="Timp W."/>
            <person name="Zhang S.X."/>
            <person name="Salzberg S.L."/>
        </authorList>
    </citation>
    <scope>NUCLEOTIDE SEQUENCE [LARGE SCALE GENOMIC DNA]</scope>
    <source>
        <strain evidence="17 18">JHH-5317</strain>
    </source>
</reference>
<dbReference type="VEuPathDB" id="FungiDB:jhhlp_003473"/>
<feature type="compositionally biased region" description="Basic and acidic residues" evidence="14">
    <location>
        <begin position="202"/>
        <end position="253"/>
    </location>
</feature>
<dbReference type="NCBIfam" id="TIGR00231">
    <property type="entry name" value="small_GTP"/>
    <property type="match status" value="1"/>
</dbReference>
<keyword evidence="15" id="KW-1133">Transmembrane helix</keyword>
<dbReference type="FunFam" id="3.40.50.300:FF:000112">
    <property type="entry name" value="Eukaryotic translation initiation factor 5B"/>
    <property type="match status" value="1"/>
</dbReference>
<keyword evidence="15" id="KW-0472">Membrane</keyword>
<evidence type="ECO:0000256" key="6">
    <source>
        <dbReference type="ARBA" id="ARBA00022540"/>
    </source>
</evidence>
<feature type="compositionally biased region" description="Basic and acidic residues" evidence="14">
    <location>
        <begin position="68"/>
        <end position="82"/>
    </location>
</feature>
<keyword evidence="5" id="KW-0963">Cytoplasm</keyword>
<evidence type="ECO:0000256" key="15">
    <source>
        <dbReference type="SAM" id="Phobius"/>
    </source>
</evidence>
<dbReference type="CDD" id="cd03703">
    <property type="entry name" value="aeIF5B_II"/>
    <property type="match status" value="1"/>
</dbReference>
<dbReference type="GO" id="GO:0003743">
    <property type="term" value="F:translation initiation factor activity"/>
    <property type="evidence" value="ECO:0007669"/>
    <property type="project" value="UniProtKB-KW"/>
</dbReference>
<dbReference type="PANTHER" id="PTHR43381">
    <property type="entry name" value="TRANSLATION INITIATION FACTOR IF-2-RELATED"/>
    <property type="match status" value="1"/>
</dbReference>
<sequence length="1260" mass="139773">MAPKKKGNKKGNDDWESQLGEQVEPPQPNDQEGEDADNSGSGGLMALMRKNKEKRKKKGIADDFVQGEEPHEPEVDISHKPAQEASVEDEFALPEKKSKTQTQVKGKQVAKPQDDDGESSGRILTKAEKEKLKKEREKQRKKEQAAKKKTVGSTQPTQTSAQATKPTDPVAPTPAKDEPVPAASSTGKKKKVPAHLALIQKQQEELRRKQEEDAQRLAEEKARIEEEERRLAEEQKRKEEQKALKKQKEKEKIEQLKKEGKFLTKAQREEKARNERKLQQMIAAGVKVGALDEAGEGQEKKKKVVYDNRKRGGRKNDNKVDEEKALAEAAERARQLAEQAAKEAEERAAKELEAKKRAESEAAKPAIDTDVEEDWEAAAASDGDVKESWDVDTDEEAAANATAVDERKDAPTNGKPNSPASDEEDSSSEEDEATTQKKLADLQRKKEASERREKAHQAALAARSKDNLRSPICCILGHVDTGKTKLLDKIRQTNVQEGEAGGITQQIGATYFPSEAIKQKTAVVNKDGSFELKVPGLLIIDTPGHESFSNLRSRGSSLCNIAILVVDIMHGLEAQTLESMKLLRDRKTPFVVALNKIDRLYGWKKVDNNGFQESLSLQSRGVQNEFKNRLQETKLAFAEQGFNAELYYENKSMAKNVSLIPTSAHTGEGVPDLLKLIVQLTQERMVGSLMYLSEVQATVLEVKAIEGFGMTIDVILSNGILRESDRIILCGVEGVIKTNIRALLTPAPMRELRLKSAYIHNKEVKAAMGIKISASGLEGAIAGSRLLVVGPDDDESDLEDEVESDLALLFSRVEKNGKGVSVQASTLGSLEALLDFLKSCKIPVANVGIGPVYKRDVMQCGIMLDRAPDYAVMLCFDVKVDKEAQAYAEDNGIKIFTADIIYHLFDAFKKHMDELLEKKKEESKLLAVFPCVLNPVAVFNKTNPIVIGVDVVEGQLRLNTPIAVVKTNPTTNTKEIIQLGRVTSIERDHKQIPVCKKGQPSVAVKIEMGGHQPTYGRQLEEKDTLYSAISRASINCLKDFYRKEVSPDEWQLIIKLKPVFDVQFIISIRLRGLCIRHLLIFVIGRSFGLSGLAGLFLCLTLGFNPLLFGDSLSLNLFKVSLDYWACQSTEFVDFGDVDTLGGIITFVVKPVLEGERVSWDEGRDIQGMMWSAGLLTSVASSLLIYVCFELVLLFFGVCDKLVFREHLCFLLLEGGLEAGFERVRATDNRQVALADLFLDFSSSLWLVFLRNVGLHGLHIR</sequence>
<dbReference type="OrthoDB" id="4928at2759"/>
<comment type="caution">
    <text evidence="17">The sequence shown here is derived from an EMBL/GenBank/DDBJ whole genome shotgun (WGS) entry which is preliminary data.</text>
</comment>
<feature type="transmembrane region" description="Helical" evidence="15">
    <location>
        <begin position="1168"/>
        <end position="1195"/>
    </location>
</feature>
<feature type="region of interest" description="Disordered" evidence="14">
    <location>
        <begin position="1"/>
        <end position="253"/>
    </location>
</feature>
<keyword evidence="11" id="KW-0342">GTP-binding</keyword>
<dbReference type="InterPro" id="IPR027417">
    <property type="entry name" value="P-loop_NTPase"/>
</dbReference>
<proteinExistence type="inferred from homology"/>
<evidence type="ECO:0000256" key="7">
    <source>
        <dbReference type="ARBA" id="ARBA00022723"/>
    </source>
</evidence>
<dbReference type="Pfam" id="PF14578">
    <property type="entry name" value="GTP_EFTU_D4"/>
    <property type="match status" value="1"/>
</dbReference>
<dbReference type="Gene3D" id="2.40.30.10">
    <property type="entry name" value="Translation factors"/>
    <property type="match status" value="2"/>
</dbReference>
<evidence type="ECO:0000313" key="17">
    <source>
        <dbReference type="EMBL" id="PKS08862.1"/>
    </source>
</evidence>
<feature type="compositionally biased region" description="Basic and acidic residues" evidence="14">
    <location>
        <begin position="304"/>
        <end position="362"/>
    </location>
</feature>
<dbReference type="InterPro" id="IPR036925">
    <property type="entry name" value="TIF_IF2_dom3_sf"/>
</dbReference>
<feature type="compositionally biased region" description="Basic residues" evidence="14">
    <location>
        <begin position="49"/>
        <end position="58"/>
    </location>
</feature>
<dbReference type="NCBIfam" id="NF003078">
    <property type="entry name" value="PRK04004.1"/>
    <property type="match status" value="1"/>
</dbReference>
<keyword evidence="15" id="KW-0812">Transmembrane</keyword>
<evidence type="ECO:0000259" key="16">
    <source>
        <dbReference type="PROSITE" id="PS51722"/>
    </source>
</evidence>
<keyword evidence="9" id="KW-0378">Hydrolase</keyword>
<evidence type="ECO:0000256" key="2">
    <source>
        <dbReference type="ARBA" id="ARBA00007733"/>
    </source>
</evidence>
<dbReference type="SUPFAM" id="SSF50447">
    <property type="entry name" value="Translation proteins"/>
    <property type="match status" value="1"/>
</dbReference>
<keyword evidence="10" id="KW-0648">Protein biosynthesis</keyword>
<dbReference type="PROSITE" id="PS51722">
    <property type="entry name" value="G_TR_2"/>
    <property type="match status" value="1"/>
</dbReference>
<dbReference type="InterPro" id="IPR029459">
    <property type="entry name" value="EFTU-type"/>
</dbReference>
<feature type="compositionally biased region" description="Basic and acidic residues" evidence="14">
    <location>
        <begin position="125"/>
        <end position="146"/>
    </location>
</feature>
<dbReference type="Gene3D" id="3.40.50.10050">
    <property type="entry name" value="Translation initiation factor IF- 2, domain 3"/>
    <property type="match status" value="1"/>
</dbReference>
<feature type="domain" description="Tr-type G" evidence="16">
    <location>
        <begin position="468"/>
        <end position="686"/>
    </location>
</feature>
<dbReference type="PRINTS" id="PR00315">
    <property type="entry name" value="ELONGATNFCT"/>
</dbReference>
<dbReference type="EMBL" id="NLAX01000010">
    <property type="protein sequence ID" value="PKS08862.1"/>
    <property type="molecule type" value="Genomic_DNA"/>
</dbReference>
<comment type="subcellular location">
    <subcellularLocation>
        <location evidence="1">Cytoplasm</location>
    </subcellularLocation>
</comment>
<dbReference type="InterPro" id="IPR005225">
    <property type="entry name" value="Small_GTP-bd"/>
</dbReference>
<keyword evidence="8" id="KW-0547">Nucleotide-binding</keyword>
<feature type="compositionally biased region" description="Acidic residues" evidence="14">
    <location>
        <begin position="421"/>
        <end position="433"/>
    </location>
</feature>
<keyword evidence="6" id="KW-0396">Initiation factor</keyword>
<protein>
    <recommendedName>
        <fullName evidence="4">Eukaryotic translation initiation factor 5B</fullName>
        <ecNumber evidence="3">3.6.5.3</ecNumber>
    </recommendedName>
    <alternativeName>
        <fullName evidence="12">Translation initiation factor IF-2</fullName>
    </alternativeName>
</protein>
<evidence type="ECO:0000256" key="9">
    <source>
        <dbReference type="ARBA" id="ARBA00022801"/>
    </source>
</evidence>
<dbReference type="Pfam" id="PF00009">
    <property type="entry name" value="GTP_EFTU"/>
    <property type="match status" value="1"/>
</dbReference>
<evidence type="ECO:0000313" key="18">
    <source>
        <dbReference type="Proteomes" id="UP000233524"/>
    </source>
</evidence>
<dbReference type="FunFam" id="3.40.50.10050:FF:000002">
    <property type="entry name" value="Eukaryotic translation initiation factor 5B"/>
    <property type="match status" value="1"/>
</dbReference>
<name>A0A2N3N914_9PEZI</name>
<evidence type="ECO:0000256" key="13">
    <source>
        <dbReference type="ARBA" id="ARBA00048107"/>
    </source>
</evidence>
<dbReference type="FunFam" id="2.40.30.10:FF:000013">
    <property type="entry name" value="eukaryotic translation initiation factor 5B"/>
    <property type="match status" value="1"/>
</dbReference>
<dbReference type="InterPro" id="IPR000795">
    <property type="entry name" value="T_Tr_GTP-bd_dom"/>
</dbReference>
<comment type="catalytic activity">
    <reaction evidence="13">
        <text>GTP + H2O = GDP + phosphate + H(+)</text>
        <dbReference type="Rhea" id="RHEA:19669"/>
        <dbReference type="ChEBI" id="CHEBI:15377"/>
        <dbReference type="ChEBI" id="CHEBI:15378"/>
        <dbReference type="ChEBI" id="CHEBI:37565"/>
        <dbReference type="ChEBI" id="CHEBI:43474"/>
        <dbReference type="ChEBI" id="CHEBI:58189"/>
        <dbReference type="EC" id="3.6.5.3"/>
    </reaction>
</comment>
<evidence type="ECO:0000256" key="14">
    <source>
        <dbReference type="SAM" id="MobiDB-lite"/>
    </source>
</evidence>
<dbReference type="SUPFAM" id="SSF52156">
    <property type="entry name" value="Initiation factor IF2/eIF5b, domain 3"/>
    <property type="match status" value="1"/>
</dbReference>
<feature type="region of interest" description="Disordered" evidence="14">
    <location>
        <begin position="292"/>
        <end position="462"/>
    </location>
</feature>
<dbReference type="Proteomes" id="UP000233524">
    <property type="component" value="Unassembled WGS sequence"/>
</dbReference>
<organism evidence="17 18">
    <name type="scientific">Lomentospora prolificans</name>
    <dbReference type="NCBI Taxonomy" id="41688"/>
    <lineage>
        <taxon>Eukaryota</taxon>
        <taxon>Fungi</taxon>
        <taxon>Dikarya</taxon>
        <taxon>Ascomycota</taxon>
        <taxon>Pezizomycotina</taxon>
        <taxon>Sordariomycetes</taxon>
        <taxon>Hypocreomycetidae</taxon>
        <taxon>Microascales</taxon>
        <taxon>Microascaceae</taxon>
        <taxon>Lomentospora</taxon>
    </lineage>
</organism>
<dbReference type="CDD" id="cd01887">
    <property type="entry name" value="IF2_eIF5B"/>
    <property type="match status" value="1"/>
</dbReference>
<evidence type="ECO:0000256" key="12">
    <source>
        <dbReference type="ARBA" id="ARBA00032478"/>
    </source>
</evidence>